<evidence type="ECO:0000313" key="3">
    <source>
        <dbReference type="Proteomes" id="UP000230709"/>
    </source>
</evidence>
<accession>A0A2D2CYM4</accession>
<dbReference type="InterPro" id="IPR018537">
    <property type="entry name" value="Peptidoglycan-bd_3"/>
</dbReference>
<dbReference type="NCBIfam" id="TIGR02594">
    <property type="entry name" value="TIGR02594 family protein"/>
    <property type="match status" value="1"/>
</dbReference>
<proteinExistence type="predicted"/>
<dbReference type="Pfam" id="PF09374">
    <property type="entry name" value="PG_binding_3"/>
    <property type="match status" value="1"/>
</dbReference>
<evidence type="ECO:0000313" key="2">
    <source>
        <dbReference type="EMBL" id="ATQ67825.1"/>
    </source>
</evidence>
<dbReference type="Gene3D" id="1.10.101.10">
    <property type="entry name" value="PGBD-like superfamily/PGBD"/>
    <property type="match status" value="1"/>
</dbReference>
<dbReference type="EMBL" id="CP023737">
    <property type="protein sequence ID" value="ATQ67825.1"/>
    <property type="molecule type" value="Genomic_DNA"/>
</dbReference>
<sequence length="275" mass="28718">MRAILKGPLMTNASIDARAIQRALRMHGQDIAVDGEIGPKTRSAIYAVVQGKVGAAAHWSAERLMIAFEQIMLADAGIYKGAIDGVAGPLTSAALAMWQNAGQDAVAAPADVSKSSLPPWITIARSYIGTHEGVGTKDNPAVLEMFSAAGHPEIKHDSVAWCAAFVGACLRKAGQTPSGTLWALDYAKWGQALLAPIVGAIATKKRDGGGHVFFVVDFDGASVWGLGGNQSDQVSIVRYPRSAIYSYAWPRGALKPADLHAGAFRGGAVAAGREA</sequence>
<dbReference type="Proteomes" id="UP000230709">
    <property type="component" value="Chromosome"/>
</dbReference>
<reference evidence="3" key="1">
    <citation type="submission" date="2017-10" db="EMBL/GenBank/DDBJ databases">
        <title>Completed PacBio SMRT sequence of Methylosinus trichosporium OB3b reveals presence of a third large plasmid.</title>
        <authorList>
            <person name="Charles T.C."/>
            <person name="Lynch M.D.J."/>
            <person name="Heil J.R."/>
            <person name="Cheng J."/>
        </authorList>
    </citation>
    <scope>NUCLEOTIDE SEQUENCE [LARGE SCALE GENOMIC DNA]</scope>
    <source>
        <strain evidence="3">OB3b</strain>
    </source>
</reference>
<dbReference type="InterPro" id="IPR036366">
    <property type="entry name" value="PGBDSf"/>
</dbReference>
<feature type="domain" description="Peptidoglycan binding" evidence="1">
    <location>
        <begin position="18"/>
        <end position="46"/>
    </location>
</feature>
<dbReference type="AlphaFoldDB" id="A0A2D2CYM4"/>
<protein>
    <submittedName>
        <fullName evidence="2">TIGR02594 family protein</fullName>
    </submittedName>
</protein>
<name>A0A2D2CYM4_METT3</name>
<keyword evidence="3" id="KW-1185">Reference proteome</keyword>
<dbReference type="KEGG" id="mtw:CQW49_07895"/>
<evidence type="ECO:0000259" key="1">
    <source>
        <dbReference type="Pfam" id="PF09374"/>
    </source>
</evidence>
<dbReference type="InterPro" id="IPR013423">
    <property type="entry name" value="CHP02594"/>
</dbReference>
<gene>
    <name evidence="2" type="ORF">CQW49_07895</name>
</gene>
<organism evidence="2 3">
    <name type="scientific">Methylosinus trichosporium (strain ATCC 35070 / NCIMB 11131 / UNIQEM 75 / OB3b)</name>
    <dbReference type="NCBI Taxonomy" id="595536"/>
    <lineage>
        <taxon>Bacteria</taxon>
        <taxon>Pseudomonadati</taxon>
        <taxon>Pseudomonadota</taxon>
        <taxon>Alphaproteobacteria</taxon>
        <taxon>Hyphomicrobiales</taxon>
        <taxon>Methylocystaceae</taxon>
        <taxon>Methylosinus</taxon>
    </lineage>
</organism>
<dbReference type="STRING" id="595536.GCA_000178815_03571"/>